<evidence type="ECO:0000256" key="8">
    <source>
        <dbReference type="ARBA" id="ARBA00029447"/>
    </source>
</evidence>
<proteinExistence type="inferred from homology"/>
<dbReference type="GO" id="GO:0006935">
    <property type="term" value="P:chemotaxis"/>
    <property type="evidence" value="ECO:0007669"/>
    <property type="project" value="UniProtKB-KW"/>
</dbReference>
<feature type="domain" description="Methyl-accepting transducer" evidence="11">
    <location>
        <begin position="385"/>
        <end position="621"/>
    </location>
</feature>
<dbReference type="GO" id="GO:0005886">
    <property type="term" value="C:plasma membrane"/>
    <property type="evidence" value="ECO:0007669"/>
    <property type="project" value="UniProtKB-SubCell"/>
</dbReference>
<keyword evidence="14" id="KW-1185">Reference proteome</keyword>
<dbReference type="Pfam" id="PF00015">
    <property type="entry name" value="MCPsignal"/>
    <property type="match status" value="1"/>
</dbReference>
<sequence length="671" mass="72029">MMKTNPSQRKWGRSSVRLKLSAILLALSILPLLGSTLFFIQYFTGVSKTDNEQIQLTVEELNISRIDEWMQSKLSALQELINQNKDEFQTADPAKTIPLLKVLDESDKEIDSFTMIGPDGNGIDTNHVAIDVSDRDHFIKAKETKQPVISDMLISKKTNKYVMPLDIPLLDASGQFVGAVTASVSPDILTALTNKIKIGDTGFGYIISGRGEYYTYPDSSRIGKSWDQFDPSASEKAAFQKILAGSSGSVEYRETGGKQLLVHYATIPNTNWKLIVAAPKSEIMQNVNHAETLAVWIIIGVLLLVGLIAVLLTGLIVKPILAISEVMKKVATGHLKERVRVRSKDEIGQMSGNINEMIDSLTGIVRQIDTTIGQVAAASEDLQRSAEQSSDAASQIAASIQEVADGADTQLQGAEQSARAMEEMAGGIQRIAESSGSVADLTAGVASEVEDGVADIRSAIEQMDLIGASAGDAASAMEELTKRSDEIGRIVDVISDISNQTALLSLNASIEAARAGEQGRGFAVVANEVKKLAEQTQRSVEDISGLIGGIQQTSDSAMRSMQRNVEAIGDGVRKMRSIGEGFEQIRVAVRDAAGQIQDISATTEQLSAGTEEISASFEEMVGISRASAENAQTVAGSTEEQSAISEDITASAQTLNQRMTELKSIVQVFKV</sequence>
<evidence type="ECO:0000256" key="10">
    <source>
        <dbReference type="SAM" id="Phobius"/>
    </source>
</evidence>
<keyword evidence="6 10" id="KW-0472">Membrane</keyword>
<protein>
    <submittedName>
        <fullName evidence="13">Methyl-accepting chemotaxis protein</fullName>
    </submittedName>
</protein>
<feature type="transmembrane region" description="Helical" evidence="10">
    <location>
        <begin position="293"/>
        <end position="317"/>
    </location>
</feature>
<evidence type="ECO:0000256" key="9">
    <source>
        <dbReference type="PROSITE-ProRule" id="PRU00284"/>
    </source>
</evidence>
<evidence type="ECO:0000259" key="12">
    <source>
        <dbReference type="PROSITE" id="PS50885"/>
    </source>
</evidence>
<keyword evidence="5 10" id="KW-1133">Transmembrane helix</keyword>
<dbReference type="SMART" id="SM00283">
    <property type="entry name" value="MA"/>
    <property type="match status" value="1"/>
</dbReference>
<dbReference type="Gene3D" id="3.30.450.20">
    <property type="entry name" value="PAS domain"/>
    <property type="match status" value="1"/>
</dbReference>
<evidence type="ECO:0000256" key="6">
    <source>
        <dbReference type="ARBA" id="ARBA00023136"/>
    </source>
</evidence>
<dbReference type="Pfam" id="PF02743">
    <property type="entry name" value="dCache_1"/>
    <property type="match status" value="1"/>
</dbReference>
<dbReference type="Gene3D" id="6.10.340.10">
    <property type="match status" value="1"/>
</dbReference>
<dbReference type="PROSITE" id="PS50111">
    <property type="entry name" value="CHEMOTAXIS_TRANSDUC_2"/>
    <property type="match status" value="1"/>
</dbReference>
<comment type="caution">
    <text evidence="13">The sequence shown here is derived from an EMBL/GenBank/DDBJ whole genome shotgun (WGS) entry which is preliminary data.</text>
</comment>
<dbReference type="AlphaFoldDB" id="A0A7X0SQU2"/>
<comment type="similarity">
    <text evidence="8">Belongs to the methyl-accepting chemotaxis (MCP) protein family.</text>
</comment>
<dbReference type="PROSITE" id="PS50885">
    <property type="entry name" value="HAMP"/>
    <property type="match status" value="1"/>
</dbReference>
<evidence type="ECO:0000256" key="5">
    <source>
        <dbReference type="ARBA" id="ARBA00022989"/>
    </source>
</evidence>
<dbReference type="GO" id="GO:0007165">
    <property type="term" value="P:signal transduction"/>
    <property type="evidence" value="ECO:0007669"/>
    <property type="project" value="UniProtKB-KW"/>
</dbReference>
<dbReference type="PANTHER" id="PTHR32089:SF112">
    <property type="entry name" value="LYSOZYME-LIKE PROTEIN-RELATED"/>
    <property type="match status" value="1"/>
</dbReference>
<dbReference type="InterPro" id="IPR033479">
    <property type="entry name" value="dCache_1"/>
</dbReference>
<evidence type="ECO:0000256" key="1">
    <source>
        <dbReference type="ARBA" id="ARBA00004651"/>
    </source>
</evidence>
<dbReference type="InterPro" id="IPR003660">
    <property type="entry name" value="HAMP_dom"/>
</dbReference>
<dbReference type="Proteomes" id="UP000564644">
    <property type="component" value="Unassembled WGS sequence"/>
</dbReference>
<evidence type="ECO:0000259" key="11">
    <source>
        <dbReference type="PROSITE" id="PS50111"/>
    </source>
</evidence>
<dbReference type="CDD" id="cd11386">
    <property type="entry name" value="MCP_signal"/>
    <property type="match status" value="1"/>
</dbReference>
<keyword evidence="3" id="KW-0145">Chemotaxis</keyword>
<dbReference type="PANTHER" id="PTHR32089">
    <property type="entry name" value="METHYL-ACCEPTING CHEMOTAXIS PROTEIN MCPB"/>
    <property type="match status" value="1"/>
</dbReference>
<feature type="domain" description="HAMP" evidence="12">
    <location>
        <begin position="314"/>
        <end position="366"/>
    </location>
</feature>
<evidence type="ECO:0000256" key="4">
    <source>
        <dbReference type="ARBA" id="ARBA00022692"/>
    </source>
</evidence>
<evidence type="ECO:0000256" key="3">
    <source>
        <dbReference type="ARBA" id="ARBA00022500"/>
    </source>
</evidence>
<keyword evidence="2" id="KW-1003">Cell membrane</keyword>
<dbReference type="Pfam" id="PF00672">
    <property type="entry name" value="HAMP"/>
    <property type="match status" value="1"/>
</dbReference>
<dbReference type="EMBL" id="JACJVO010000032">
    <property type="protein sequence ID" value="MBB6734261.1"/>
    <property type="molecule type" value="Genomic_DNA"/>
</dbReference>
<dbReference type="CDD" id="cd12914">
    <property type="entry name" value="PDC1_DGC_like"/>
    <property type="match status" value="1"/>
</dbReference>
<keyword evidence="4 10" id="KW-0812">Transmembrane</keyword>
<keyword evidence="7 9" id="KW-0807">Transducer</keyword>
<dbReference type="RefSeq" id="WP_185131899.1">
    <property type="nucleotide sequence ID" value="NZ_JACJVO010000032.1"/>
</dbReference>
<dbReference type="CDD" id="cd06225">
    <property type="entry name" value="HAMP"/>
    <property type="match status" value="1"/>
</dbReference>
<evidence type="ECO:0000313" key="13">
    <source>
        <dbReference type="EMBL" id="MBB6734261.1"/>
    </source>
</evidence>
<reference evidence="13 14" key="1">
    <citation type="submission" date="2020-08" db="EMBL/GenBank/DDBJ databases">
        <title>Cohnella phylogeny.</title>
        <authorList>
            <person name="Dunlap C."/>
        </authorList>
    </citation>
    <scope>NUCLEOTIDE SEQUENCE [LARGE SCALE GENOMIC DNA]</scope>
    <source>
        <strain evidence="13 14">CBP 2801</strain>
    </source>
</reference>
<dbReference type="Gene3D" id="1.10.287.950">
    <property type="entry name" value="Methyl-accepting chemotaxis protein"/>
    <property type="match status" value="1"/>
</dbReference>
<evidence type="ECO:0000313" key="14">
    <source>
        <dbReference type="Proteomes" id="UP000564644"/>
    </source>
</evidence>
<evidence type="ECO:0000256" key="2">
    <source>
        <dbReference type="ARBA" id="ARBA00022475"/>
    </source>
</evidence>
<gene>
    <name evidence="13" type="ORF">H7C18_25390</name>
</gene>
<evidence type="ECO:0000256" key="7">
    <source>
        <dbReference type="ARBA" id="ARBA00023224"/>
    </source>
</evidence>
<dbReference type="InterPro" id="IPR004089">
    <property type="entry name" value="MCPsignal_dom"/>
</dbReference>
<organism evidence="13 14">
    <name type="scientific">Cohnella zeiphila</name>
    <dbReference type="NCBI Taxonomy" id="2761120"/>
    <lineage>
        <taxon>Bacteria</taxon>
        <taxon>Bacillati</taxon>
        <taxon>Bacillota</taxon>
        <taxon>Bacilli</taxon>
        <taxon>Bacillales</taxon>
        <taxon>Paenibacillaceae</taxon>
        <taxon>Cohnella</taxon>
    </lineage>
</organism>
<name>A0A7X0SQU2_9BACL</name>
<dbReference type="SUPFAM" id="SSF58104">
    <property type="entry name" value="Methyl-accepting chemotaxis protein (MCP) signaling domain"/>
    <property type="match status" value="1"/>
</dbReference>
<comment type="subcellular location">
    <subcellularLocation>
        <location evidence="1">Cell membrane</location>
        <topology evidence="1">Multi-pass membrane protein</topology>
    </subcellularLocation>
</comment>
<dbReference type="CDD" id="cd12912">
    <property type="entry name" value="PDC2_MCP_like"/>
    <property type="match status" value="1"/>
</dbReference>
<accession>A0A7X0SQU2</accession>
<dbReference type="SMART" id="SM00304">
    <property type="entry name" value="HAMP"/>
    <property type="match status" value="1"/>
</dbReference>